<dbReference type="OrthoDB" id="939976at2"/>
<name>A0A344TT24_9BACT</name>
<gene>
    <name evidence="1" type="ORF">DR864_28390</name>
</gene>
<evidence type="ECO:0000313" key="2">
    <source>
        <dbReference type="Proteomes" id="UP000251993"/>
    </source>
</evidence>
<reference evidence="1 2" key="1">
    <citation type="submission" date="2018-07" db="EMBL/GenBank/DDBJ databases">
        <title>Genome sequencing of Runella.</title>
        <authorList>
            <person name="Baek M.-G."/>
            <person name="Yi H."/>
        </authorList>
    </citation>
    <scope>NUCLEOTIDE SEQUENCE [LARGE SCALE GENOMIC DNA]</scope>
    <source>
        <strain evidence="1 2">HYN0085</strain>
        <plasmid evidence="1 2">unnamed1</plasmid>
    </source>
</reference>
<dbReference type="KEGG" id="run:DR864_28390"/>
<evidence type="ECO:0000313" key="1">
    <source>
        <dbReference type="EMBL" id="AXE21795.1"/>
    </source>
</evidence>
<accession>A0A344TT24</accession>
<dbReference type="InterPro" id="IPR040871">
    <property type="entry name" value="HopA1"/>
</dbReference>
<sequence>MSYKQTYVDNFISSLRKSNLSRNKLHRNWFIEHVNHDGSIIAKRKHQRLDVLPGSYLIMSSHTNYPFLNASVALYQSREFLDEKDIFYHVFGEYLDERFYEAMVRFYFNLSPKGTIEIVYILTKELNKLKIPFHFKCLKDSSIYQRPDTGVLYLDKRYFHDFSPLLVNIYERLKPYIRQSIPLFTLPLRAGIGFAENPPTPMKVLVLAAVD</sequence>
<dbReference type="Proteomes" id="UP000251993">
    <property type="component" value="Plasmid unnamed1"/>
</dbReference>
<geneLocation type="plasmid" evidence="1 2">
    <name>unnamed1</name>
</geneLocation>
<dbReference type="AlphaFoldDB" id="A0A344TT24"/>
<dbReference type="EMBL" id="CP030851">
    <property type="protein sequence ID" value="AXE21795.1"/>
    <property type="molecule type" value="Genomic_DNA"/>
</dbReference>
<dbReference type="Pfam" id="PF17914">
    <property type="entry name" value="HopA1"/>
    <property type="match status" value="1"/>
</dbReference>
<organism evidence="1 2">
    <name type="scientific">Runella rosea</name>
    <dbReference type="NCBI Taxonomy" id="2259595"/>
    <lineage>
        <taxon>Bacteria</taxon>
        <taxon>Pseudomonadati</taxon>
        <taxon>Bacteroidota</taxon>
        <taxon>Cytophagia</taxon>
        <taxon>Cytophagales</taxon>
        <taxon>Spirosomataceae</taxon>
        <taxon>Runella</taxon>
    </lineage>
</organism>
<proteinExistence type="predicted"/>
<keyword evidence="2" id="KW-1185">Reference proteome</keyword>
<protein>
    <submittedName>
        <fullName evidence="1">Uncharacterized protein</fullName>
    </submittedName>
</protein>
<keyword evidence="1" id="KW-0614">Plasmid</keyword>